<proteinExistence type="predicted"/>
<dbReference type="AlphaFoldDB" id="A0A0A9H6A9"/>
<protein>
    <submittedName>
        <fullName evidence="1">Uncharacterized protein</fullName>
    </submittedName>
</protein>
<reference evidence="1" key="1">
    <citation type="submission" date="2014-09" db="EMBL/GenBank/DDBJ databases">
        <authorList>
            <person name="Magalhaes I.L.F."/>
            <person name="Oliveira U."/>
            <person name="Santos F.R."/>
            <person name="Vidigal T.H.D.A."/>
            <person name="Brescovit A.D."/>
            <person name="Santos A.J."/>
        </authorList>
    </citation>
    <scope>NUCLEOTIDE SEQUENCE</scope>
    <source>
        <tissue evidence="1">Shoot tissue taken approximately 20 cm above the soil surface</tissue>
    </source>
</reference>
<organism evidence="1">
    <name type="scientific">Arundo donax</name>
    <name type="common">Giant reed</name>
    <name type="synonym">Donax arundinaceus</name>
    <dbReference type="NCBI Taxonomy" id="35708"/>
    <lineage>
        <taxon>Eukaryota</taxon>
        <taxon>Viridiplantae</taxon>
        <taxon>Streptophyta</taxon>
        <taxon>Embryophyta</taxon>
        <taxon>Tracheophyta</taxon>
        <taxon>Spermatophyta</taxon>
        <taxon>Magnoliopsida</taxon>
        <taxon>Liliopsida</taxon>
        <taxon>Poales</taxon>
        <taxon>Poaceae</taxon>
        <taxon>PACMAD clade</taxon>
        <taxon>Arundinoideae</taxon>
        <taxon>Arundineae</taxon>
        <taxon>Arundo</taxon>
    </lineage>
</organism>
<reference evidence="1" key="2">
    <citation type="journal article" date="2015" name="Data Brief">
        <title>Shoot transcriptome of the giant reed, Arundo donax.</title>
        <authorList>
            <person name="Barrero R.A."/>
            <person name="Guerrero F.D."/>
            <person name="Moolhuijzen P."/>
            <person name="Goolsby J.A."/>
            <person name="Tidwell J."/>
            <person name="Bellgard S.E."/>
            <person name="Bellgard M.I."/>
        </authorList>
    </citation>
    <scope>NUCLEOTIDE SEQUENCE</scope>
    <source>
        <tissue evidence="1">Shoot tissue taken approximately 20 cm above the soil surface</tissue>
    </source>
</reference>
<accession>A0A0A9H6A9</accession>
<dbReference type="EMBL" id="GBRH01169473">
    <property type="protein sequence ID" value="JAE28423.1"/>
    <property type="molecule type" value="Transcribed_RNA"/>
</dbReference>
<evidence type="ECO:0000313" key="1">
    <source>
        <dbReference type="EMBL" id="JAE28423.1"/>
    </source>
</evidence>
<sequence>MRRIKVSSFLFSRLDNLLS</sequence>
<name>A0A0A9H6A9_ARUDO</name>